<dbReference type="AlphaFoldDB" id="D8JVW2"/>
<name>D8JVW2_HYPDA</name>
<keyword evidence="2" id="KW-1185">Reference proteome</keyword>
<sequence length="179" mass="20908">MSFHGANDDQPLYRPLRFRVLSQEEKLAFNNMAPGAIWLAGPLRGAIPRGWGDNRGGWPIKISCTAYWGMRKDEKLEGRDALPWDDMDFIGRWWFDSYDMADRVRCDLLNELMRREIYEDAKGAWLSFDPDFGLDLIDAEIRRISISKKYEVLTDRELLRSLTWQLELARKVSETMGLT</sequence>
<reference evidence="2" key="1">
    <citation type="journal article" date="2011" name="J. Bacteriol.">
        <title>Genome sequences of eight morphologically diverse alphaproteobacteria.</title>
        <authorList>
            <consortium name="US DOE Joint Genome Institute"/>
            <person name="Brown P.J."/>
            <person name="Kysela D.T."/>
            <person name="Buechlein A."/>
            <person name="Hemmerich C."/>
            <person name="Brun Y.V."/>
        </authorList>
    </citation>
    <scope>NUCLEOTIDE SEQUENCE [LARGE SCALE GENOMIC DNA]</scope>
    <source>
        <strain evidence="2">ATCC 51888 / DSM 1869 / NCIB 11706 / TK 0415</strain>
    </source>
</reference>
<evidence type="ECO:0000313" key="1">
    <source>
        <dbReference type="EMBL" id="ADJ23001.1"/>
    </source>
</evidence>
<dbReference type="RefSeq" id="WP_013215216.1">
    <property type="nucleotide sequence ID" value="NC_014313.1"/>
</dbReference>
<organism evidence="1 2">
    <name type="scientific">Hyphomicrobium denitrificans (strain ATCC 51888 / DSM 1869 / NCIMB 11706 / TK 0415)</name>
    <dbReference type="NCBI Taxonomy" id="582899"/>
    <lineage>
        <taxon>Bacteria</taxon>
        <taxon>Pseudomonadati</taxon>
        <taxon>Pseudomonadota</taxon>
        <taxon>Alphaproteobacteria</taxon>
        <taxon>Hyphomicrobiales</taxon>
        <taxon>Hyphomicrobiaceae</taxon>
        <taxon>Hyphomicrobium</taxon>
    </lineage>
</organism>
<dbReference type="KEGG" id="hdn:Hden_1188"/>
<proteinExistence type="predicted"/>
<protein>
    <submittedName>
        <fullName evidence="1">Uncharacterized protein</fullName>
    </submittedName>
</protein>
<gene>
    <name evidence="1" type="ordered locus">Hden_1188</name>
</gene>
<evidence type="ECO:0000313" key="2">
    <source>
        <dbReference type="Proteomes" id="UP000002033"/>
    </source>
</evidence>
<dbReference type="HOGENOM" id="CLU_1568627_0_0_5"/>
<dbReference type="EMBL" id="CP002083">
    <property type="protein sequence ID" value="ADJ23001.1"/>
    <property type="molecule type" value="Genomic_DNA"/>
</dbReference>
<accession>D8JVW2</accession>
<dbReference type="Proteomes" id="UP000002033">
    <property type="component" value="Chromosome"/>
</dbReference>
<dbReference type="STRING" id="582899.Hden_1188"/>